<organism evidence="1 2">
    <name type="scientific">Aspergillus melleus</name>
    <dbReference type="NCBI Taxonomy" id="138277"/>
    <lineage>
        <taxon>Eukaryota</taxon>
        <taxon>Fungi</taxon>
        <taxon>Dikarya</taxon>
        <taxon>Ascomycota</taxon>
        <taxon>Pezizomycotina</taxon>
        <taxon>Eurotiomycetes</taxon>
        <taxon>Eurotiomycetidae</taxon>
        <taxon>Eurotiales</taxon>
        <taxon>Aspergillaceae</taxon>
        <taxon>Aspergillus</taxon>
        <taxon>Aspergillus subgen. Circumdati</taxon>
    </lineage>
</organism>
<reference evidence="1 2" key="1">
    <citation type="journal article" date="2023" name="ACS Omega">
        <title>Identification of the Neoaspergillic Acid Biosynthesis Gene Cluster by Establishing an In Vitro CRISPR-Ribonucleoprotein Genetic System in Aspergillus melleus.</title>
        <authorList>
            <person name="Yuan B."/>
            <person name="Grau M.F."/>
            <person name="Murata R.M."/>
            <person name="Torok T."/>
            <person name="Venkateswaran K."/>
            <person name="Stajich J.E."/>
            <person name="Wang C.C.C."/>
        </authorList>
    </citation>
    <scope>NUCLEOTIDE SEQUENCE [LARGE SCALE GENOMIC DNA]</scope>
    <source>
        <strain evidence="1 2">IMV 1140</strain>
    </source>
</reference>
<proteinExistence type="predicted"/>
<dbReference type="EMBL" id="JAOPJF010000020">
    <property type="protein sequence ID" value="KAK1146075.1"/>
    <property type="molecule type" value="Genomic_DNA"/>
</dbReference>
<accession>A0ACC3B6K4</accession>
<sequence>MDSGVPRSAASERTQALTHCSPTGSNPTYNPAQVPTQPGSDISDHDNKSKMQPSQVRFSSVTEEIEPSDPSASAQSAGNQPADSQKQQDEELRSLAASLQRSQLQESRLGKFSFDPVSLPSSRVASRESSDRSAREPNGSGLPSPHASPPVPTMQSPPLTPAATHSREPKTNDTASTSNATDRGPTPHATAMTPETSPPTSASAKSKTPQSAPTSRPGSTEQLSKQGNVSQTSSHPLNASKHRAQFFIGPEGGSQEESPPVTPRDSENFTPPGAITPVGEPNDPYARSKRPPQSKNLGQLDQRFIFGGRDLRRRGQNSATFPLPRPGTPRSASASDLKASEKRSGFFSSKKDARQQEPEGKHHGHMAELKRFFKMGHKHKRNDSPSSLPKRSSRGSGKNTPYQMAPDNVPFADDHGLNSKYGKLGKVLGSGAGGSVRLLKRNSDGVTFAVKQFRERHSWETLKEYSKKVTAEFCIGSTLHHGNIIETLDIIQEGTHWYEVMEYAPFDLFAIVMTGKMVKDEVACAFKQILSGVAYLHGMGLAHRDLKLDNVVVNEHGIMKLIDFGSAVVFRYPFENDIVPASGIVGSDPYLAPEVYDEKKYDPRPTDIWSLAIIFCCMTLRRFPWKQPRVSDNSYRLFVSTPTPGTPVPDADPRRHRISRSTPDLPSSARDNQQSQPAENKNAEKKPAAPDQQNGQQEPSKDQAKTSSHEDNNCPESPQDDKSTKTTSNQKHNKPTRTTSKEAPPLPASAQSSGQRQEVIKGPWRLLRLLPRESRYIIGRMLKVSVKDRASLDDVLTDEWVRNIKACQQEVSGEVIKAPGHTHILEPPSSSVPVASKAK</sequence>
<dbReference type="Proteomes" id="UP001177260">
    <property type="component" value="Unassembled WGS sequence"/>
</dbReference>
<evidence type="ECO:0000313" key="1">
    <source>
        <dbReference type="EMBL" id="KAK1146075.1"/>
    </source>
</evidence>
<comment type="caution">
    <text evidence="1">The sequence shown here is derived from an EMBL/GenBank/DDBJ whole genome shotgun (WGS) entry which is preliminary data.</text>
</comment>
<evidence type="ECO:0000313" key="2">
    <source>
        <dbReference type="Proteomes" id="UP001177260"/>
    </source>
</evidence>
<gene>
    <name evidence="1" type="primary">NPR1</name>
    <name evidence="1" type="ORF">N8T08_003723</name>
</gene>
<name>A0ACC3B6K4_9EURO</name>
<protein>
    <submittedName>
        <fullName evidence="1">Nitrogen permease reactivator protein</fullName>
    </submittedName>
</protein>
<keyword evidence="2" id="KW-1185">Reference proteome</keyword>